<dbReference type="Proteomes" id="UP000719766">
    <property type="component" value="Unassembled WGS sequence"/>
</dbReference>
<dbReference type="OrthoDB" id="3253416at2759"/>
<dbReference type="GeneID" id="64600380"/>
<dbReference type="AlphaFoldDB" id="A0A9P7DI53"/>
<accession>A0A9P7DI53</accession>
<keyword evidence="2" id="KW-1185">Reference proteome</keyword>
<reference evidence="1" key="1">
    <citation type="journal article" date="2020" name="New Phytol.">
        <title>Comparative genomics reveals dynamic genome evolution in host specialist ectomycorrhizal fungi.</title>
        <authorList>
            <person name="Lofgren L.A."/>
            <person name="Nguyen N.H."/>
            <person name="Vilgalys R."/>
            <person name="Ruytinx J."/>
            <person name="Liao H.L."/>
            <person name="Branco S."/>
            <person name="Kuo A."/>
            <person name="LaButti K."/>
            <person name="Lipzen A."/>
            <person name="Andreopoulos W."/>
            <person name="Pangilinan J."/>
            <person name="Riley R."/>
            <person name="Hundley H."/>
            <person name="Na H."/>
            <person name="Barry K."/>
            <person name="Grigoriev I.V."/>
            <person name="Stajich J.E."/>
            <person name="Kennedy P.G."/>
        </authorList>
    </citation>
    <scope>NUCLEOTIDE SEQUENCE</scope>
    <source>
        <strain evidence="1">S12</strain>
    </source>
</reference>
<sequence length="709" mass="77852">MSSTTWKQTQYGHQPMVDGLTEVLTILPRPQMLAGIAGIQDRWKVAVLAMLVHQLHNDGDHINLTHVFHSLTSTHYLTGASSHNSSQQSSRKQCMDSWRTRSEHIKIILNLIVDLCTALDRLTGGSTLVFHHPGATAPGGNMTPESLKADIYVNPRVLAEDINLHQAVAEMSQFFIKCFATPLAHRFVVSRMLNNWSTPSASICGHATGRLVQAIGLNISFLSSVPQGSPLVWLVQVVPVTPVVGTDQSRPQMTPGAKGTACATGSGSWTLKPLVIICEFDSDDDYPDPGPIMPIRVSSSSAPVRASCSSVAADKKPAYMPSCPTPTSQVQLDGVLVLFGPETEKGNSSKDRRSKMAEIINDRAEYSSLTEEEKEELVKEFDEVKKCTTNHPPNITPRVKVTESAKSFLAVKDELNVAISSDFQMAPKAYFTSTKCEQFMHVYLKCDAAHTATDFESMMLSKGIFNSVPSKHKDHLSRAKSSIHTGLRTSLCEVTNDASATVEFTKYEALVICHYHVKFMGWNHTQWANPSDLKGGIEVLEKLTDAIKAKICHFVQISVEKSPPFHLLSSSDALHFDTSETKFNPFTDDLIDPALCTPSSVSSLVTPISHSDELIASPPAPIDNPNTVVESTLHATSNTRVPMTNITPPTMMLESPTEHLTSKIHQDKHQVEVNVNEELQPHAKWARKLTMKQAALEEEARARPAANTR</sequence>
<dbReference type="RefSeq" id="XP_041160065.1">
    <property type="nucleotide sequence ID" value="XM_041306616.1"/>
</dbReference>
<gene>
    <name evidence="1" type="ORF">HD556DRAFT_1443456</name>
</gene>
<name>A0A9P7DI53_9AGAM</name>
<evidence type="ECO:0000313" key="2">
    <source>
        <dbReference type="Proteomes" id="UP000719766"/>
    </source>
</evidence>
<dbReference type="EMBL" id="JABBWE010000029">
    <property type="protein sequence ID" value="KAG1793667.1"/>
    <property type="molecule type" value="Genomic_DNA"/>
</dbReference>
<evidence type="ECO:0000313" key="1">
    <source>
        <dbReference type="EMBL" id="KAG1793667.1"/>
    </source>
</evidence>
<protein>
    <submittedName>
        <fullName evidence="1">Uncharacterized protein</fullName>
    </submittedName>
</protein>
<proteinExistence type="predicted"/>
<comment type="caution">
    <text evidence="1">The sequence shown here is derived from an EMBL/GenBank/DDBJ whole genome shotgun (WGS) entry which is preliminary data.</text>
</comment>
<organism evidence="1 2">
    <name type="scientific">Suillus plorans</name>
    <dbReference type="NCBI Taxonomy" id="116603"/>
    <lineage>
        <taxon>Eukaryota</taxon>
        <taxon>Fungi</taxon>
        <taxon>Dikarya</taxon>
        <taxon>Basidiomycota</taxon>
        <taxon>Agaricomycotina</taxon>
        <taxon>Agaricomycetes</taxon>
        <taxon>Agaricomycetidae</taxon>
        <taxon>Boletales</taxon>
        <taxon>Suillineae</taxon>
        <taxon>Suillaceae</taxon>
        <taxon>Suillus</taxon>
    </lineage>
</organism>